<name>A0A512E3J8_9PROT</name>
<dbReference type="GO" id="GO:0032259">
    <property type="term" value="P:methylation"/>
    <property type="evidence" value="ECO:0007669"/>
    <property type="project" value="UniProtKB-KW"/>
</dbReference>
<dbReference type="Pfam" id="PF22837">
    <property type="entry name" value="M_Eco57I_C"/>
    <property type="match status" value="1"/>
</dbReference>
<dbReference type="PANTHER" id="PTHR33841">
    <property type="entry name" value="DNA METHYLTRANSFERASE YEEA-RELATED"/>
    <property type="match status" value="1"/>
</dbReference>
<evidence type="ECO:0000256" key="2">
    <source>
        <dbReference type="ARBA" id="ARBA00011900"/>
    </source>
</evidence>
<dbReference type="PROSITE" id="PS00092">
    <property type="entry name" value="N6_MTASE"/>
    <property type="match status" value="1"/>
</dbReference>
<dbReference type="Proteomes" id="UP000321523">
    <property type="component" value="Unassembled WGS sequence"/>
</dbReference>
<dbReference type="GO" id="GO:0006304">
    <property type="term" value="P:DNA modification"/>
    <property type="evidence" value="ECO:0007669"/>
    <property type="project" value="InterPro"/>
</dbReference>
<keyword evidence="5" id="KW-0949">S-adenosyl-L-methionine</keyword>
<dbReference type="RefSeq" id="WP_044436538.1">
    <property type="nucleotide sequence ID" value="NZ_BJYZ01000059.1"/>
</dbReference>
<dbReference type="SUPFAM" id="SSF53335">
    <property type="entry name" value="S-adenosyl-L-methionine-dependent methyltransferases"/>
    <property type="match status" value="1"/>
</dbReference>
<dbReference type="Gene3D" id="3.40.50.150">
    <property type="entry name" value="Vaccinia Virus protein VP39"/>
    <property type="match status" value="1"/>
</dbReference>
<dbReference type="GO" id="GO:0009007">
    <property type="term" value="F:site-specific DNA-methyltransferase (adenine-specific) activity"/>
    <property type="evidence" value="ECO:0007669"/>
    <property type="project" value="UniProtKB-EC"/>
</dbReference>
<dbReference type="InterPro" id="IPR029063">
    <property type="entry name" value="SAM-dependent_MTases_sf"/>
</dbReference>
<evidence type="ECO:0000256" key="3">
    <source>
        <dbReference type="ARBA" id="ARBA00022603"/>
    </source>
</evidence>
<feature type="domain" description="Type II methyltransferase M.Eco57I C-terminal" evidence="8">
    <location>
        <begin position="291"/>
        <end position="500"/>
    </location>
</feature>
<dbReference type="InterPro" id="IPR002052">
    <property type="entry name" value="DNA_methylase_N6_adenine_CS"/>
</dbReference>
<dbReference type="OrthoDB" id="9806213at2"/>
<evidence type="ECO:0000256" key="4">
    <source>
        <dbReference type="ARBA" id="ARBA00022679"/>
    </source>
</evidence>
<dbReference type="EMBL" id="BJYZ01000059">
    <property type="protein sequence ID" value="GEO43020.1"/>
    <property type="molecule type" value="Genomic_DNA"/>
</dbReference>
<evidence type="ECO:0000256" key="6">
    <source>
        <dbReference type="ARBA" id="ARBA00047942"/>
    </source>
</evidence>
<keyword evidence="10" id="KW-1185">Reference proteome</keyword>
<dbReference type="PRINTS" id="PR00507">
    <property type="entry name" value="N12N6MTFRASE"/>
</dbReference>
<evidence type="ECO:0000256" key="1">
    <source>
        <dbReference type="ARBA" id="ARBA00006594"/>
    </source>
</evidence>
<sequence>MDALTPIEGRRLLLQTELDAAKTSKERNKLGQFATPSELASDVLAYAQLLLPPDEPIRFLDPGIGTGSFYAALLRHFPEERIEAATGYEVDPHYGKPARALWEDYPLDLKLGDFTQVVPPADNTRYNLIICNPPYVRHHHMDKTEKARLLAATQAACGVPMAGLAGLYCYFLGLSHAWMAPDGVAGWLIPSEFMDVNYGVPIKQYLLNQVELLRIHRFDPRELQFGDALVSSAVVWFRNRKPDREHKVEFSYGGTLAAPTTSRLVTASALNGAEKWTGLAADGVRAVSQGLRLADFFSIKRGLATGDNSFFIMTRADIAARGLSQELFKPILPGPRHLETDIIEAEADGMPKLARQQFMLDCRLPEDEVKTRYPTLWAYLQTGKPKVAETYLCSRRTPWYAQENRPPAPFICTYMGRNLAKREKPFRFILNRSQATAANVYLLLYPKPILEAALQRCPELGRKIWEFLDQIDAATLLGEGRVYGGGLYKMEPKELANVPADAIAKLLPGVDDKSAAQGEMRLQKAV</sequence>
<dbReference type="InterPro" id="IPR054520">
    <property type="entry name" value="M_Eco57I_C"/>
</dbReference>
<keyword evidence="3" id="KW-0489">Methyltransferase</keyword>
<gene>
    <name evidence="9" type="ORF">SAE02_71680</name>
</gene>
<dbReference type="InterPro" id="IPR011639">
    <property type="entry name" value="MethylTrfase_TaqI-like_dom"/>
</dbReference>
<keyword evidence="4" id="KW-0808">Transferase</keyword>
<dbReference type="Pfam" id="PF07669">
    <property type="entry name" value="Eco57I"/>
    <property type="match status" value="1"/>
</dbReference>
<comment type="catalytic activity">
    <reaction evidence="6">
        <text>a 2'-deoxyadenosine in DNA + S-adenosyl-L-methionine = an N(6)-methyl-2'-deoxyadenosine in DNA + S-adenosyl-L-homocysteine + H(+)</text>
        <dbReference type="Rhea" id="RHEA:15197"/>
        <dbReference type="Rhea" id="RHEA-COMP:12418"/>
        <dbReference type="Rhea" id="RHEA-COMP:12419"/>
        <dbReference type="ChEBI" id="CHEBI:15378"/>
        <dbReference type="ChEBI" id="CHEBI:57856"/>
        <dbReference type="ChEBI" id="CHEBI:59789"/>
        <dbReference type="ChEBI" id="CHEBI:90615"/>
        <dbReference type="ChEBI" id="CHEBI:90616"/>
        <dbReference type="EC" id="2.1.1.72"/>
    </reaction>
</comment>
<dbReference type="AlphaFoldDB" id="A0A512E3J8"/>
<evidence type="ECO:0000256" key="5">
    <source>
        <dbReference type="ARBA" id="ARBA00022691"/>
    </source>
</evidence>
<dbReference type="PANTHER" id="PTHR33841:SF5">
    <property type="entry name" value="DNA METHYLASE (MODIFICATION METHYLASE) (METHYLTRANSFERASE)-RELATED"/>
    <property type="match status" value="1"/>
</dbReference>
<accession>A0A512E3J8</accession>
<feature type="domain" description="Type II methyltransferase M.TaqI-like" evidence="7">
    <location>
        <begin position="121"/>
        <end position="220"/>
    </location>
</feature>
<comment type="caution">
    <text evidence="9">The sequence shown here is derived from an EMBL/GenBank/DDBJ whole genome shotgun (WGS) entry which is preliminary data.</text>
</comment>
<dbReference type="CDD" id="cd02440">
    <property type="entry name" value="AdoMet_MTases"/>
    <property type="match status" value="1"/>
</dbReference>
<reference evidence="9 10" key="1">
    <citation type="submission" date="2019-07" db="EMBL/GenBank/DDBJ databases">
        <title>Whole genome shotgun sequence of Skermanella aerolata NBRC 106429.</title>
        <authorList>
            <person name="Hosoyama A."/>
            <person name="Uohara A."/>
            <person name="Ohji S."/>
            <person name="Ichikawa N."/>
        </authorList>
    </citation>
    <scope>NUCLEOTIDE SEQUENCE [LARGE SCALE GENOMIC DNA]</scope>
    <source>
        <strain evidence="9 10">NBRC 106429</strain>
    </source>
</reference>
<evidence type="ECO:0000259" key="8">
    <source>
        <dbReference type="Pfam" id="PF22837"/>
    </source>
</evidence>
<comment type="similarity">
    <text evidence="1">Belongs to the N(4)/N(6)-methyltransferase family.</text>
</comment>
<proteinExistence type="inferred from homology"/>
<organism evidence="9 10">
    <name type="scientific">Skermanella aerolata</name>
    <dbReference type="NCBI Taxonomy" id="393310"/>
    <lineage>
        <taxon>Bacteria</taxon>
        <taxon>Pseudomonadati</taxon>
        <taxon>Pseudomonadota</taxon>
        <taxon>Alphaproteobacteria</taxon>
        <taxon>Rhodospirillales</taxon>
        <taxon>Azospirillaceae</taxon>
        <taxon>Skermanella</taxon>
    </lineage>
</organism>
<evidence type="ECO:0000259" key="7">
    <source>
        <dbReference type="Pfam" id="PF07669"/>
    </source>
</evidence>
<protein>
    <recommendedName>
        <fullName evidence="2">site-specific DNA-methyltransferase (adenine-specific)</fullName>
        <ecNumber evidence="2">2.1.1.72</ecNumber>
    </recommendedName>
</protein>
<dbReference type="InterPro" id="IPR050953">
    <property type="entry name" value="N4_N6_ade-DNA_methylase"/>
</dbReference>
<dbReference type="GO" id="GO:0003676">
    <property type="term" value="F:nucleic acid binding"/>
    <property type="evidence" value="ECO:0007669"/>
    <property type="project" value="InterPro"/>
</dbReference>
<evidence type="ECO:0000313" key="10">
    <source>
        <dbReference type="Proteomes" id="UP000321523"/>
    </source>
</evidence>
<evidence type="ECO:0000313" key="9">
    <source>
        <dbReference type="EMBL" id="GEO43020.1"/>
    </source>
</evidence>
<dbReference type="EC" id="2.1.1.72" evidence="2"/>